<gene>
    <name evidence="1" type="ORF">SETTUDRAFT_32200</name>
</gene>
<dbReference type="GO" id="GO:0016829">
    <property type="term" value="F:lyase activity"/>
    <property type="evidence" value="ECO:0007669"/>
    <property type="project" value="InterPro"/>
</dbReference>
<protein>
    <recommendedName>
        <fullName evidence="3">Acetoacetate decarboxylase</fullName>
    </recommendedName>
</protein>
<evidence type="ECO:0000313" key="1">
    <source>
        <dbReference type="EMBL" id="EOA84963.1"/>
    </source>
</evidence>
<dbReference type="OrthoDB" id="10248817at2759"/>
<reference evidence="1 2" key="2">
    <citation type="journal article" date="2013" name="PLoS Genet.">
        <title>Comparative genome structure, secondary metabolite, and effector coding capacity across Cochliobolus pathogens.</title>
        <authorList>
            <person name="Condon B.J."/>
            <person name="Leng Y."/>
            <person name="Wu D."/>
            <person name="Bushley K.E."/>
            <person name="Ohm R.A."/>
            <person name="Otillar R."/>
            <person name="Martin J."/>
            <person name="Schackwitz W."/>
            <person name="Grimwood J."/>
            <person name="MohdZainudin N."/>
            <person name="Xue C."/>
            <person name="Wang R."/>
            <person name="Manning V.A."/>
            <person name="Dhillon B."/>
            <person name="Tu Z.J."/>
            <person name="Steffenson B.J."/>
            <person name="Salamov A."/>
            <person name="Sun H."/>
            <person name="Lowry S."/>
            <person name="LaButti K."/>
            <person name="Han J."/>
            <person name="Copeland A."/>
            <person name="Lindquist E."/>
            <person name="Barry K."/>
            <person name="Schmutz J."/>
            <person name="Baker S.E."/>
            <person name="Ciuffetti L.M."/>
            <person name="Grigoriev I.V."/>
            <person name="Zhong S."/>
            <person name="Turgeon B.G."/>
        </authorList>
    </citation>
    <scope>NUCLEOTIDE SEQUENCE [LARGE SCALE GENOMIC DNA]</scope>
    <source>
        <strain evidence="2">28A</strain>
    </source>
</reference>
<dbReference type="Pfam" id="PF06314">
    <property type="entry name" value="ADC"/>
    <property type="match status" value="1"/>
</dbReference>
<accession>R0JVD1</accession>
<dbReference type="Proteomes" id="UP000016935">
    <property type="component" value="Unassembled WGS sequence"/>
</dbReference>
<dbReference type="SUPFAM" id="SSF160104">
    <property type="entry name" value="Acetoacetate decarboxylase-like"/>
    <property type="match status" value="1"/>
</dbReference>
<evidence type="ECO:0008006" key="3">
    <source>
        <dbReference type="Google" id="ProtNLM"/>
    </source>
</evidence>
<keyword evidence="2" id="KW-1185">Reference proteome</keyword>
<organism evidence="1 2">
    <name type="scientific">Exserohilum turcicum (strain 28A)</name>
    <name type="common">Northern leaf blight fungus</name>
    <name type="synonym">Setosphaeria turcica</name>
    <dbReference type="NCBI Taxonomy" id="671987"/>
    <lineage>
        <taxon>Eukaryota</taxon>
        <taxon>Fungi</taxon>
        <taxon>Dikarya</taxon>
        <taxon>Ascomycota</taxon>
        <taxon>Pezizomycotina</taxon>
        <taxon>Dothideomycetes</taxon>
        <taxon>Pleosporomycetidae</taxon>
        <taxon>Pleosporales</taxon>
        <taxon>Pleosporineae</taxon>
        <taxon>Pleosporaceae</taxon>
        <taxon>Exserohilum</taxon>
    </lineage>
</organism>
<dbReference type="InterPro" id="IPR010451">
    <property type="entry name" value="Acetoacetate_decarboxylase"/>
</dbReference>
<name>R0JVD1_EXST2</name>
<dbReference type="STRING" id="671987.R0JVD1"/>
<reference evidence="1 2" key="1">
    <citation type="journal article" date="2012" name="PLoS Pathog.">
        <title>Diverse lifestyles and strategies of plant pathogenesis encoded in the genomes of eighteen Dothideomycetes fungi.</title>
        <authorList>
            <person name="Ohm R.A."/>
            <person name="Feau N."/>
            <person name="Henrissat B."/>
            <person name="Schoch C.L."/>
            <person name="Horwitz B.A."/>
            <person name="Barry K.W."/>
            <person name="Condon B.J."/>
            <person name="Copeland A.C."/>
            <person name="Dhillon B."/>
            <person name="Glaser F."/>
            <person name="Hesse C.N."/>
            <person name="Kosti I."/>
            <person name="LaButti K."/>
            <person name="Lindquist E.A."/>
            <person name="Lucas S."/>
            <person name="Salamov A.A."/>
            <person name="Bradshaw R.E."/>
            <person name="Ciuffetti L."/>
            <person name="Hamelin R.C."/>
            <person name="Kema G.H.J."/>
            <person name="Lawrence C."/>
            <person name="Scott J.A."/>
            <person name="Spatafora J.W."/>
            <person name="Turgeon B.G."/>
            <person name="de Wit P.J.G.M."/>
            <person name="Zhong S."/>
            <person name="Goodwin S.B."/>
            <person name="Grigoriev I.V."/>
        </authorList>
    </citation>
    <scope>NUCLEOTIDE SEQUENCE [LARGE SCALE GENOMIC DNA]</scope>
    <source>
        <strain evidence="2">28A</strain>
    </source>
</reference>
<dbReference type="RefSeq" id="XP_008027014.1">
    <property type="nucleotide sequence ID" value="XM_008028823.1"/>
</dbReference>
<dbReference type="GeneID" id="19403636"/>
<dbReference type="HOGENOM" id="CLU_098009_0_0_1"/>
<proteinExistence type="predicted"/>
<evidence type="ECO:0000313" key="2">
    <source>
        <dbReference type="Proteomes" id="UP000016935"/>
    </source>
</evidence>
<dbReference type="EMBL" id="KB908703">
    <property type="protein sequence ID" value="EOA84963.1"/>
    <property type="molecule type" value="Genomic_DNA"/>
</dbReference>
<dbReference type="Gene3D" id="2.40.400.10">
    <property type="entry name" value="Acetoacetate decarboxylase-like"/>
    <property type="match status" value="1"/>
</dbReference>
<dbReference type="InterPro" id="IPR023375">
    <property type="entry name" value="ADC_dom_sf"/>
</dbReference>
<dbReference type="AlphaFoldDB" id="R0JVD1"/>
<sequence length="192" mass="21431">MDEQPICQIMVFDYSMSTLGAYSEFVHTIQVTYERRTFDYTVILILDNESEIFAGREQWGFPKVFGHVDLKTKTGSSYISARVERPVREHVVQLGFTPLAEQESPSGVEMNPTLSLGVVPGVHQNASPAVKELVSSRMLMTGGHFWFGKGCIAYPIQNALSPSWNLPVVAPIVSFYWANTNAELVLEEVLSL</sequence>